<evidence type="ECO:0000313" key="7">
    <source>
        <dbReference type="Proteomes" id="UP000092495"/>
    </source>
</evidence>
<evidence type="ECO:0000313" key="4">
    <source>
        <dbReference type="EMBL" id="ANU22935.1"/>
    </source>
</evidence>
<dbReference type="InterPro" id="IPR052057">
    <property type="entry name" value="IS150/IS1296_orfA-like"/>
</dbReference>
<feature type="compositionally biased region" description="Basic residues" evidence="2">
    <location>
        <begin position="112"/>
        <end position="127"/>
    </location>
</feature>
<dbReference type="KEGG" id="pdg:BCM40_05940"/>
<dbReference type="InterPro" id="IPR036388">
    <property type="entry name" value="WH-like_DNA-bd_sf"/>
</dbReference>
<dbReference type="EMBL" id="CP016543">
    <property type="protein sequence ID" value="ANU23262.1"/>
    <property type="molecule type" value="Genomic_DNA"/>
</dbReference>
<evidence type="ECO:0000313" key="5">
    <source>
        <dbReference type="EMBL" id="ANU23262.1"/>
    </source>
</evidence>
<keyword evidence="7" id="KW-1185">Reference proteome</keyword>
<feature type="domain" description="Insertion element IS150 protein InsJ-like helix-turn-helix" evidence="3">
    <location>
        <begin position="9"/>
        <end position="52"/>
    </location>
</feature>
<dbReference type="Proteomes" id="UP000092495">
    <property type="component" value="Chromosome"/>
</dbReference>
<evidence type="ECO:0000256" key="1">
    <source>
        <dbReference type="ARBA" id="ARBA00038232"/>
    </source>
</evidence>
<dbReference type="AlphaFoldDB" id="A0A1C7EIU0"/>
<dbReference type="EMBL" id="CP016543">
    <property type="protein sequence ID" value="ANU22935.1"/>
    <property type="molecule type" value="Genomic_DNA"/>
</dbReference>
<dbReference type="EMBL" id="CP016543">
    <property type="protein sequence ID" value="ANU23769.1"/>
    <property type="molecule type" value="Genomic_DNA"/>
</dbReference>
<dbReference type="KEGG" id="pdg:BCM40_07710"/>
<reference evidence="5" key="2">
    <citation type="submission" date="2016-10" db="EMBL/GenBank/DDBJ databases">
        <authorList>
            <person name="de Groot N.N."/>
        </authorList>
    </citation>
    <scope>NUCLEOTIDE SEQUENCE</scope>
    <source>
        <strain evidence="5">DSM 22276</strain>
    </source>
</reference>
<organism evidence="5 7">
    <name type="scientific">Planococcus donghaensis</name>
    <dbReference type="NCBI Taxonomy" id="414778"/>
    <lineage>
        <taxon>Bacteria</taxon>
        <taxon>Bacillati</taxon>
        <taxon>Bacillota</taxon>
        <taxon>Bacilli</taxon>
        <taxon>Bacillales</taxon>
        <taxon>Caryophanaceae</taxon>
        <taxon>Planococcus</taxon>
    </lineage>
</organism>
<gene>
    <name evidence="4" type="ORF">BCM40_05940</name>
    <name evidence="5" type="ORF">BCM40_07710</name>
    <name evidence="6" type="ORF">BCM40_10405</name>
</gene>
<reference evidence="7" key="1">
    <citation type="submission" date="2016-07" db="EMBL/GenBank/DDBJ databases">
        <authorList>
            <person name="See-Too W.S."/>
        </authorList>
    </citation>
    <scope>NUCLEOTIDE SEQUENCE [LARGE SCALE GENOMIC DNA]</scope>
    <source>
        <strain evidence="7">DSM 22276</strain>
    </source>
</reference>
<evidence type="ECO:0000313" key="6">
    <source>
        <dbReference type="EMBL" id="ANU23769.1"/>
    </source>
</evidence>
<sequence length="169" mass="19677">MAKFKVEDKIRAVREYLTGHDSMNEVAKRYGVNKRGFHQWIELYQHHGVEGLMKRYTNYTPEFKMDVLNFMNDTGASPMKAAAVFNIPSRTTVMKWEKALDQSGMDALISKQRGHPSMKEKSKKPVSPKKPTESLQEEVERLRMENAYLKKLNALVKEKELSQRNSKRK</sequence>
<dbReference type="STRING" id="414778.BCM40_05940"/>
<feature type="domain" description="Insertion element IS150 protein InsJ-like helix-turn-helix" evidence="3">
    <location>
        <begin position="63"/>
        <end position="114"/>
    </location>
</feature>
<comment type="similarity">
    <text evidence="1">Belongs to the IS150/IS1296 orfA family.</text>
</comment>
<dbReference type="InterPro" id="IPR055247">
    <property type="entry name" value="InsJ-like_HTH"/>
</dbReference>
<feature type="region of interest" description="Disordered" evidence="2">
    <location>
        <begin position="111"/>
        <end position="139"/>
    </location>
</feature>
<evidence type="ECO:0000259" key="3">
    <source>
        <dbReference type="Pfam" id="PF13518"/>
    </source>
</evidence>
<evidence type="ECO:0000256" key="2">
    <source>
        <dbReference type="SAM" id="MobiDB-lite"/>
    </source>
</evidence>
<dbReference type="Gene3D" id="1.10.10.10">
    <property type="entry name" value="Winged helix-like DNA-binding domain superfamily/Winged helix DNA-binding domain"/>
    <property type="match status" value="2"/>
</dbReference>
<dbReference type="SUPFAM" id="SSF48295">
    <property type="entry name" value="TrpR-like"/>
    <property type="match status" value="2"/>
</dbReference>
<dbReference type="PANTHER" id="PTHR33795:SF1">
    <property type="entry name" value="INSERTION ELEMENT IS150 PROTEIN INSJ"/>
    <property type="match status" value="1"/>
</dbReference>
<name>A0A1C7EIU0_9BACL</name>
<dbReference type="Pfam" id="PF13518">
    <property type="entry name" value="HTH_28"/>
    <property type="match status" value="2"/>
</dbReference>
<dbReference type="KEGG" id="pdg:BCM40_10405"/>
<dbReference type="PANTHER" id="PTHR33795">
    <property type="entry name" value="INSERTION ELEMENT IS150 PROTEIN INSJ"/>
    <property type="match status" value="1"/>
</dbReference>
<dbReference type="InterPro" id="IPR010921">
    <property type="entry name" value="Trp_repressor/repl_initiator"/>
</dbReference>
<dbReference type="GO" id="GO:0043565">
    <property type="term" value="F:sequence-specific DNA binding"/>
    <property type="evidence" value="ECO:0007669"/>
    <property type="project" value="InterPro"/>
</dbReference>
<accession>A0A1C7EIU0</accession>
<protein>
    <submittedName>
        <fullName evidence="5">Transposase</fullName>
    </submittedName>
</protein>
<proteinExistence type="inferred from homology"/>